<evidence type="ECO:0000313" key="3">
    <source>
        <dbReference type="EMBL" id="KKR11447.1"/>
    </source>
</evidence>
<dbReference type="Pfam" id="PF10131">
    <property type="entry name" value="PTPS_related"/>
    <property type="match status" value="1"/>
</dbReference>
<feature type="transmembrane region" description="Helical" evidence="1">
    <location>
        <begin position="380"/>
        <end position="401"/>
    </location>
</feature>
<feature type="transmembrane region" description="Helical" evidence="1">
    <location>
        <begin position="286"/>
        <end position="308"/>
    </location>
</feature>
<evidence type="ECO:0000256" key="1">
    <source>
        <dbReference type="SAM" id="Phobius"/>
    </source>
</evidence>
<protein>
    <recommendedName>
        <fullName evidence="2">Membrane protein 6-pyruvoyl-tetrahydropterin synthase-related domain-containing protein</fullName>
    </recommendedName>
</protein>
<comment type="caution">
    <text evidence="3">The sequence shown here is derived from an EMBL/GenBank/DDBJ whole genome shotgun (WGS) entry which is preliminary data.</text>
</comment>
<feature type="domain" description="Membrane protein 6-pyruvoyl-tetrahydropterin synthase-related" evidence="2">
    <location>
        <begin position="76"/>
        <end position="404"/>
    </location>
</feature>
<feature type="transmembrane region" description="Helical" evidence="1">
    <location>
        <begin position="179"/>
        <end position="209"/>
    </location>
</feature>
<feature type="transmembrane region" description="Helical" evidence="1">
    <location>
        <begin position="12"/>
        <end position="31"/>
    </location>
</feature>
<dbReference type="InterPro" id="IPR018580">
    <property type="entry name" value="Uncharacterised_YfhO"/>
</dbReference>
<dbReference type="PANTHER" id="PTHR38454">
    <property type="entry name" value="INTEGRAL MEMBRANE PROTEIN-RELATED"/>
    <property type="match status" value="1"/>
</dbReference>
<feature type="transmembrane region" description="Helical" evidence="1">
    <location>
        <begin position="71"/>
        <end position="92"/>
    </location>
</feature>
<dbReference type="EMBL" id="LBWP01000007">
    <property type="protein sequence ID" value="KKR11447.1"/>
    <property type="molecule type" value="Genomic_DNA"/>
</dbReference>
<dbReference type="AlphaFoldDB" id="A0A0G0RCL1"/>
<name>A0A0G0RCL1_9BACT</name>
<proteinExistence type="predicted"/>
<feature type="transmembrane region" description="Helical" evidence="1">
    <location>
        <begin position="99"/>
        <end position="120"/>
    </location>
</feature>
<dbReference type="InterPro" id="IPR018776">
    <property type="entry name" value="Membrane_prot_PTPS-rel_domain"/>
</dbReference>
<dbReference type="Proteomes" id="UP000034246">
    <property type="component" value="Unassembled WGS sequence"/>
</dbReference>
<gene>
    <name evidence="3" type="ORF">UT39_C0007G0012</name>
</gene>
<feature type="transmembrane region" description="Helical" evidence="1">
    <location>
        <begin position="221"/>
        <end position="240"/>
    </location>
</feature>
<accession>A0A0G0RCL1</accession>
<keyword evidence="1" id="KW-0812">Transmembrane</keyword>
<keyword evidence="1" id="KW-0472">Membrane</keyword>
<evidence type="ECO:0000259" key="2">
    <source>
        <dbReference type="Pfam" id="PF10131"/>
    </source>
</evidence>
<dbReference type="STRING" id="1618550.UT39_C0007G0012"/>
<feature type="transmembrane region" description="Helical" evidence="1">
    <location>
        <begin position="352"/>
        <end position="373"/>
    </location>
</feature>
<dbReference type="PANTHER" id="PTHR38454:SF1">
    <property type="entry name" value="INTEGRAL MEMBRANE PROTEIN"/>
    <property type="match status" value="1"/>
</dbReference>
<feature type="transmembrane region" description="Helical" evidence="1">
    <location>
        <begin position="146"/>
        <end position="167"/>
    </location>
</feature>
<reference evidence="3 4" key="1">
    <citation type="journal article" date="2015" name="Nature">
        <title>rRNA introns, odd ribosomes, and small enigmatic genomes across a large radiation of phyla.</title>
        <authorList>
            <person name="Brown C.T."/>
            <person name="Hug L.A."/>
            <person name="Thomas B.C."/>
            <person name="Sharon I."/>
            <person name="Castelle C.J."/>
            <person name="Singh A."/>
            <person name="Wilkins M.J."/>
            <person name="Williams K.H."/>
            <person name="Banfield J.F."/>
        </authorList>
    </citation>
    <scope>NUCLEOTIDE SEQUENCE [LARGE SCALE GENOMIC DNA]</scope>
</reference>
<sequence length="572" mass="65969">MKQIKEKIFEREGFVIFLVVALSLLSVYQLLLPGFYEPQDLHHLADIYEMARALVSGQLPPRWGPDFLYGFGYPLFNFYYPGPFYLGAFVYFLSGNLRLSYEAVFEISAVVGSVGFYFFLRNHFSKMAALPASVLFIFTPYKAVEIFVRGAMGEFLSLALFPWILFFTEKYIDSRKRKWFVLLGAAAFLTIISHNYFWVLIFIFCGLYFLLRGCFDKNYHYLKSFVVAAVFSLLASAYWWSPALIEQKLLITQTPFPLIDHFPFVKQLFLPFWGYGASVWGPNDGMSFQLGVVNVVSVLLAILVILLLKNKNRQAIYIWSLLSFVLCLFFMNSRSYFIWNLVPFYNLFQFPWRLLAFAGFFSSLCAALTIEVLRDNKKRLLSSLVFCLIIVSSTALTINYFKPSRIFYKSDTDYLQRMFTSQPFTKNASVSEDYINYSEDYLLLPKWVAQKPNVTYKGKFASKDESVKVLDIKKISEVSWQAEVEAADAGKIYFYSLYFPGWEASVDGHKAQIGYGDLGQIELNLPKGTKSVHVYWQETDLRKVADVISLLSLIAMSLYASGIKFFHRSNNR</sequence>
<keyword evidence="1" id="KW-1133">Transmembrane helix</keyword>
<evidence type="ECO:0000313" key="4">
    <source>
        <dbReference type="Proteomes" id="UP000034246"/>
    </source>
</evidence>
<feature type="transmembrane region" description="Helical" evidence="1">
    <location>
        <begin position="315"/>
        <end position="332"/>
    </location>
</feature>
<organism evidence="3 4">
    <name type="scientific">Candidatus Woesebacteria bacterium GW2011_GWA1_39_21</name>
    <dbReference type="NCBI Taxonomy" id="1618550"/>
    <lineage>
        <taxon>Bacteria</taxon>
        <taxon>Candidatus Woeseibacteriota</taxon>
    </lineage>
</organism>